<feature type="signal peptide" evidence="2">
    <location>
        <begin position="1"/>
        <end position="25"/>
    </location>
</feature>
<protein>
    <submittedName>
        <fullName evidence="3">Uncharacterized protein</fullName>
    </submittedName>
</protein>
<keyword evidence="4" id="KW-1185">Reference proteome</keyword>
<evidence type="ECO:0000256" key="1">
    <source>
        <dbReference type="SAM" id="MobiDB-lite"/>
    </source>
</evidence>
<proteinExistence type="predicted"/>
<dbReference type="AlphaFoldDB" id="A0A8J4U343"/>
<evidence type="ECO:0000256" key="2">
    <source>
        <dbReference type="SAM" id="SignalP"/>
    </source>
</evidence>
<dbReference type="EMBL" id="QNUK01000750">
    <property type="protein sequence ID" value="KAF5889929.1"/>
    <property type="molecule type" value="Genomic_DNA"/>
</dbReference>
<name>A0A8J4U343_CLAMG</name>
<dbReference type="Proteomes" id="UP000727407">
    <property type="component" value="Unassembled WGS sequence"/>
</dbReference>
<feature type="chain" id="PRO_5035191758" evidence="2">
    <location>
        <begin position="26"/>
        <end position="50"/>
    </location>
</feature>
<reference evidence="3" key="1">
    <citation type="submission" date="2020-07" db="EMBL/GenBank/DDBJ databases">
        <title>Clarias magur genome sequencing, assembly and annotation.</title>
        <authorList>
            <person name="Kushwaha B."/>
            <person name="Kumar R."/>
            <person name="Das P."/>
            <person name="Joshi C.G."/>
            <person name="Kumar D."/>
            <person name="Nagpure N.S."/>
            <person name="Pandey M."/>
            <person name="Agarwal S."/>
            <person name="Srivastava S."/>
            <person name="Singh M."/>
            <person name="Sahoo L."/>
            <person name="Jayasankar P."/>
            <person name="Meher P.K."/>
            <person name="Koringa P.G."/>
            <person name="Iquebal M.A."/>
            <person name="Das S.P."/>
            <person name="Bit A."/>
            <person name="Patnaik S."/>
            <person name="Patel N."/>
            <person name="Shah T.M."/>
            <person name="Hinsu A."/>
            <person name="Jena J.K."/>
        </authorList>
    </citation>
    <scope>NUCLEOTIDE SEQUENCE</scope>
    <source>
        <strain evidence="3">CIFAMagur01</strain>
        <tissue evidence="3">Testis</tissue>
    </source>
</reference>
<feature type="non-terminal residue" evidence="3">
    <location>
        <position position="50"/>
    </location>
</feature>
<organism evidence="3 4">
    <name type="scientific">Clarias magur</name>
    <name type="common">Asian catfish</name>
    <name type="synonym">Macropteronotus magur</name>
    <dbReference type="NCBI Taxonomy" id="1594786"/>
    <lineage>
        <taxon>Eukaryota</taxon>
        <taxon>Metazoa</taxon>
        <taxon>Chordata</taxon>
        <taxon>Craniata</taxon>
        <taxon>Vertebrata</taxon>
        <taxon>Euteleostomi</taxon>
        <taxon>Actinopterygii</taxon>
        <taxon>Neopterygii</taxon>
        <taxon>Teleostei</taxon>
        <taxon>Ostariophysi</taxon>
        <taxon>Siluriformes</taxon>
        <taxon>Clariidae</taxon>
        <taxon>Clarias</taxon>
    </lineage>
</organism>
<comment type="caution">
    <text evidence="3">The sequence shown here is derived from an EMBL/GenBank/DDBJ whole genome shotgun (WGS) entry which is preliminary data.</text>
</comment>
<evidence type="ECO:0000313" key="4">
    <source>
        <dbReference type="Proteomes" id="UP000727407"/>
    </source>
</evidence>
<evidence type="ECO:0000313" key="3">
    <source>
        <dbReference type="EMBL" id="KAF5889929.1"/>
    </source>
</evidence>
<accession>A0A8J4U343</accession>
<sequence length="50" mass="5569">MQVCRLRYVALELSLMMSGFCCLSARVSFDTTQPRSDTLPHSLCSTPNSD</sequence>
<feature type="region of interest" description="Disordered" evidence="1">
    <location>
        <begin position="31"/>
        <end position="50"/>
    </location>
</feature>
<gene>
    <name evidence="3" type="ORF">DAT39_020369</name>
</gene>
<keyword evidence="2" id="KW-0732">Signal</keyword>